<proteinExistence type="inferred from homology"/>
<dbReference type="GO" id="GO:0000725">
    <property type="term" value="P:recombinational repair"/>
    <property type="evidence" value="ECO:0007669"/>
    <property type="project" value="EnsemblFungi"/>
</dbReference>
<evidence type="ECO:0008006" key="9">
    <source>
        <dbReference type="Google" id="ProtNLM"/>
    </source>
</evidence>
<reference evidence="7 8" key="1">
    <citation type="journal article" date="2011" name="Proc. Natl. Acad. Sci. U.S.A.">
        <title>Evolutionary erosion of yeast sex chromosomes by mating-type switching accidents.</title>
        <authorList>
            <person name="Gordon J.L."/>
            <person name="Armisen D."/>
            <person name="Proux-Wera E."/>
            <person name="Oheigeartaigh S.S."/>
            <person name="Byrne K.P."/>
            <person name="Wolfe K.H."/>
        </authorList>
    </citation>
    <scope>NUCLEOTIDE SEQUENCE [LARGE SCALE GENOMIC DNA]</scope>
    <source>
        <strain evidence="8">ATCC 10662 / CBS 1146 / NBRC 0425 / NCYC 2629 / NRRL Y-866</strain>
    </source>
</reference>
<evidence type="ECO:0000256" key="1">
    <source>
        <dbReference type="ARBA" id="ARBA00004123"/>
    </source>
</evidence>
<dbReference type="OrthoDB" id="4065086at2759"/>
<feature type="compositionally biased region" description="Low complexity" evidence="6">
    <location>
        <begin position="87"/>
        <end position="100"/>
    </location>
</feature>
<dbReference type="Proteomes" id="UP000005627">
    <property type="component" value="Chromosome 6"/>
</dbReference>
<sequence length="322" mass="36577">MPINENKENDLVLNLPESGGVSFPQTPAHLLKRSQSAMMKPSGEENPSNLTYRDCDAPVKRASPSRRVQQGRPPLASKDNNRSTGFLPQLQKLQQQPSLKRNLSQSKKRNANVVDGQLLTNPRRLKKYGSVLGYNALPKMKSLVLKDVDQVGEQGEDENDDEDEDHILRLKLHNAIDRSDEEGEEVGGLFDKSGLLHLVRDSKKDEDDWEDREIEYGPQRHEPLPYIPEGHLSLAQEDYDKLKTFRSPYLIEDDYSDSDDDKQDGFLQLEEIGSAGDDENIERENLTVKQREMLPQYDTFEIQPSYCGEGLDASDLNDLLKD</sequence>
<dbReference type="FunCoup" id="G8ZX59">
    <property type="interactions" value="207"/>
</dbReference>
<dbReference type="GO" id="GO:0008104">
    <property type="term" value="P:intracellular protein localization"/>
    <property type="evidence" value="ECO:0007669"/>
    <property type="project" value="EnsemblFungi"/>
</dbReference>
<dbReference type="InParanoid" id="G8ZX59"/>
<dbReference type="eggNOG" id="ENOG502S4FI">
    <property type="taxonomic scope" value="Eukaryota"/>
</dbReference>
<keyword evidence="4" id="KW-0963">Cytoplasm</keyword>
<evidence type="ECO:0000256" key="3">
    <source>
        <dbReference type="ARBA" id="ARBA00009264"/>
    </source>
</evidence>
<feature type="region of interest" description="Disordered" evidence="6">
    <location>
        <begin position="1"/>
        <end position="117"/>
    </location>
</feature>
<dbReference type="GO" id="GO:0005737">
    <property type="term" value="C:cytoplasm"/>
    <property type="evidence" value="ECO:0007669"/>
    <property type="project" value="UniProtKB-SubCell"/>
</dbReference>
<evidence type="ECO:0000256" key="5">
    <source>
        <dbReference type="ARBA" id="ARBA00023242"/>
    </source>
</evidence>
<dbReference type="EMBL" id="HE616747">
    <property type="protein sequence ID" value="CCE93203.1"/>
    <property type="molecule type" value="Genomic_DNA"/>
</dbReference>
<dbReference type="STRING" id="1076872.G8ZX59"/>
<evidence type="ECO:0000313" key="7">
    <source>
        <dbReference type="EMBL" id="CCE93203.1"/>
    </source>
</evidence>
<dbReference type="AlphaFoldDB" id="G8ZX59"/>
<accession>G8ZX59</accession>
<feature type="compositionally biased region" description="Basic and acidic residues" evidence="6">
    <location>
        <begin position="1"/>
        <end position="10"/>
    </location>
</feature>
<comment type="similarity">
    <text evidence="3">Belongs to the securin family.</text>
</comment>
<gene>
    <name evidence="7" type="primary">TDEL0F03920</name>
    <name evidence="7" type="ORF">TDEL_0F03920</name>
</gene>
<dbReference type="GO" id="GO:1990520">
    <property type="term" value="C:separase-securin complex"/>
    <property type="evidence" value="ECO:0007669"/>
    <property type="project" value="EnsemblFungi"/>
</dbReference>
<dbReference type="GO" id="GO:0005819">
    <property type="term" value="C:spindle"/>
    <property type="evidence" value="ECO:0007669"/>
    <property type="project" value="EnsemblFungi"/>
</dbReference>
<dbReference type="RefSeq" id="XP_003682414.1">
    <property type="nucleotide sequence ID" value="XM_003682366.1"/>
</dbReference>
<dbReference type="GO" id="GO:0000070">
    <property type="term" value="P:mitotic sister chromatid segregation"/>
    <property type="evidence" value="ECO:0007669"/>
    <property type="project" value="EnsemblFungi"/>
</dbReference>
<evidence type="ECO:0000256" key="2">
    <source>
        <dbReference type="ARBA" id="ARBA00004496"/>
    </source>
</evidence>
<evidence type="ECO:0000256" key="6">
    <source>
        <dbReference type="SAM" id="MobiDB-lite"/>
    </source>
</evidence>
<dbReference type="GO" id="GO:0001100">
    <property type="term" value="P:negative regulation of exit from mitosis"/>
    <property type="evidence" value="ECO:0007669"/>
    <property type="project" value="EnsemblFungi"/>
</dbReference>
<dbReference type="InterPro" id="IPR006940">
    <property type="entry name" value="Securin_separation_inhibitor"/>
</dbReference>
<dbReference type="GO" id="GO:0019899">
    <property type="term" value="F:enzyme binding"/>
    <property type="evidence" value="ECO:0007669"/>
    <property type="project" value="EnsemblFungi"/>
</dbReference>
<comment type="subcellular location">
    <subcellularLocation>
        <location evidence="2">Cytoplasm</location>
    </subcellularLocation>
    <subcellularLocation>
        <location evidence="1">Nucleus</location>
    </subcellularLocation>
</comment>
<evidence type="ECO:0000313" key="8">
    <source>
        <dbReference type="Proteomes" id="UP000005627"/>
    </source>
</evidence>
<dbReference type="KEGG" id="tdl:TDEL_0F03920"/>
<dbReference type="GO" id="GO:0007127">
    <property type="term" value="P:meiosis I"/>
    <property type="evidence" value="ECO:0007669"/>
    <property type="project" value="EnsemblFungi"/>
</dbReference>
<evidence type="ECO:0000256" key="4">
    <source>
        <dbReference type="ARBA" id="ARBA00022490"/>
    </source>
</evidence>
<dbReference type="HOGENOM" id="CLU_079150_0_0_1"/>
<dbReference type="Pfam" id="PF04856">
    <property type="entry name" value="Securin"/>
    <property type="match status" value="1"/>
</dbReference>
<dbReference type="GO" id="GO:0005634">
    <property type="term" value="C:nucleus"/>
    <property type="evidence" value="ECO:0007669"/>
    <property type="project" value="UniProtKB-SubCell"/>
</dbReference>
<keyword evidence="8" id="KW-1185">Reference proteome</keyword>
<dbReference type="GeneID" id="11501798"/>
<organism evidence="7 8">
    <name type="scientific">Torulaspora delbrueckii</name>
    <name type="common">Yeast</name>
    <name type="synonym">Candida colliculosa</name>
    <dbReference type="NCBI Taxonomy" id="4950"/>
    <lineage>
        <taxon>Eukaryota</taxon>
        <taxon>Fungi</taxon>
        <taxon>Dikarya</taxon>
        <taxon>Ascomycota</taxon>
        <taxon>Saccharomycotina</taxon>
        <taxon>Saccharomycetes</taxon>
        <taxon>Saccharomycetales</taxon>
        <taxon>Saccharomycetaceae</taxon>
        <taxon>Torulaspora</taxon>
    </lineage>
</organism>
<keyword evidence="5" id="KW-0539">Nucleus</keyword>
<protein>
    <recommendedName>
        <fullName evidence="9">Securin</fullName>
    </recommendedName>
</protein>
<dbReference type="GO" id="GO:1902104">
    <property type="term" value="P:positive regulation of metaphase/anaphase transition of meiotic cell cycle"/>
    <property type="evidence" value="ECO:0007669"/>
    <property type="project" value="EnsemblFungi"/>
</dbReference>
<name>G8ZX59_TORDE</name>